<dbReference type="InterPro" id="IPR032740">
    <property type="entry name" value="GxDLY"/>
</dbReference>
<dbReference type="EMBL" id="JAGRPV010000001">
    <property type="protein sequence ID" value="MDI4645266.1"/>
    <property type="molecule type" value="Genomic_DNA"/>
</dbReference>
<name>A0ABT6TEN0_9BACL</name>
<dbReference type="Proteomes" id="UP001161691">
    <property type="component" value="Unassembled WGS sequence"/>
</dbReference>
<accession>A0ABT6TEN0</accession>
<keyword evidence="3" id="KW-0378">Hydrolase</keyword>
<dbReference type="InterPro" id="IPR013830">
    <property type="entry name" value="SGNH_hydro"/>
</dbReference>
<dbReference type="SUPFAM" id="SSF52266">
    <property type="entry name" value="SGNH hydrolase"/>
    <property type="match status" value="1"/>
</dbReference>
<dbReference type="GO" id="GO:0016787">
    <property type="term" value="F:hydrolase activity"/>
    <property type="evidence" value="ECO:0007669"/>
    <property type="project" value="UniProtKB-KW"/>
</dbReference>
<dbReference type="EC" id="3.1.-.-" evidence="3"/>
<keyword evidence="4" id="KW-1185">Reference proteome</keyword>
<sequence>MKNARPSQKPIDGAFAVESLAGGPWRWLDAADASFRKCGLPWFDRERRYRRLPQAPAWTIRPEVDRLANFPTGAQIRFRTNSAKLAVRVRLFGRAEYAQLAPVAQCGIDCYLGPQGSQRYVCSAKFHYDDEAYESQLFENQDESAKEVTLYLPLYQGIHSLEIGLAPDAAIEPFSGFASDKKVVIYGTSIVHGAGASRPGMAYPNQLSRQLPIEFVSLAFSGNAQGEPELARLAAEIDDPALLVLDYEGNTPSTERLGETLPAFIEIYRESHPLTPILVVSQIRMGREAFVPLFDMERRRRLTLQQDIVQRLRDVGDSQVFFLSGEDMLGEDYGECSADSVHPSDLGYARMRDCLLPVFASLLEPILR</sequence>
<evidence type="ECO:0000313" key="3">
    <source>
        <dbReference type="EMBL" id="MDI4645266.1"/>
    </source>
</evidence>
<reference evidence="3" key="1">
    <citation type="submission" date="2023-04" db="EMBL/GenBank/DDBJ databases">
        <title>Comparative genomic analysis of Cohnella hashimotonis sp. nov., isolated from the International Space Station.</title>
        <authorList>
            <person name="Venkateswaran K."/>
            <person name="Simpson A."/>
        </authorList>
    </citation>
    <scope>NUCLEOTIDE SEQUENCE</scope>
    <source>
        <strain evidence="3">F6_2S_P_1</strain>
    </source>
</reference>
<evidence type="ECO:0000259" key="1">
    <source>
        <dbReference type="Pfam" id="PF14606"/>
    </source>
</evidence>
<protein>
    <submittedName>
        <fullName evidence="3">SGNH/GDSL hydrolase family protein</fullName>
        <ecNumber evidence="3">3.1.-.-</ecNumber>
    </submittedName>
</protein>
<feature type="domain" description="SGNH hydrolase-type esterase" evidence="1">
    <location>
        <begin position="181"/>
        <end position="358"/>
    </location>
</feature>
<dbReference type="RefSeq" id="WP_282908215.1">
    <property type="nucleotide sequence ID" value="NZ_JAGRPV010000001.1"/>
</dbReference>
<dbReference type="Gene3D" id="2.60.120.260">
    <property type="entry name" value="Galactose-binding domain-like"/>
    <property type="match status" value="1"/>
</dbReference>
<gene>
    <name evidence="3" type="ORF">KB449_09855</name>
</gene>
<dbReference type="InterPro" id="IPR036514">
    <property type="entry name" value="SGNH_hydro_sf"/>
</dbReference>
<dbReference type="Gene3D" id="3.40.50.1110">
    <property type="entry name" value="SGNH hydrolase"/>
    <property type="match status" value="1"/>
</dbReference>
<dbReference type="Pfam" id="PF14607">
    <property type="entry name" value="GxDLY"/>
    <property type="match status" value="1"/>
</dbReference>
<proteinExistence type="predicted"/>
<comment type="caution">
    <text evidence="3">The sequence shown here is derived from an EMBL/GenBank/DDBJ whole genome shotgun (WGS) entry which is preliminary data.</text>
</comment>
<dbReference type="Pfam" id="PF14606">
    <property type="entry name" value="Lipase_GDSL_3"/>
    <property type="match status" value="1"/>
</dbReference>
<feature type="domain" description="SGNH hydrolase-type esterase N-terminal" evidence="2">
    <location>
        <begin position="26"/>
        <end position="171"/>
    </location>
</feature>
<evidence type="ECO:0000313" key="4">
    <source>
        <dbReference type="Proteomes" id="UP001161691"/>
    </source>
</evidence>
<organism evidence="3 4">
    <name type="scientific">Cohnella hashimotonis</name>
    <dbReference type="NCBI Taxonomy" id="2826895"/>
    <lineage>
        <taxon>Bacteria</taxon>
        <taxon>Bacillati</taxon>
        <taxon>Bacillota</taxon>
        <taxon>Bacilli</taxon>
        <taxon>Bacillales</taxon>
        <taxon>Paenibacillaceae</taxon>
        <taxon>Cohnella</taxon>
    </lineage>
</organism>
<evidence type="ECO:0000259" key="2">
    <source>
        <dbReference type="Pfam" id="PF14607"/>
    </source>
</evidence>